<evidence type="ECO:0000313" key="2">
    <source>
        <dbReference type="EMBL" id="QEW05557.1"/>
    </source>
</evidence>
<dbReference type="Proteomes" id="UP000325606">
    <property type="component" value="Chromosome"/>
</dbReference>
<dbReference type="AlphaFoldDB" id="A0A5J6LAL7"/>
<evidence type="ECO:0000313" key="3">
    <source>
        <dbReference type="Proteomes" id="UP000325606"/>
    </source>
</evidence>
<dbReference type="PROSITE" id="PS00197">
    <property type="entry name" value="2FE2S_FER_1"/>
    <property type="match status" value="1"/>
</dbReference>
<accession>A0A5J6LAL7</accession>
<protein>
    <submittedName>
        <fullName evidence="2">2Fe-2S iron-sulfur cluster binding domain-containing protein</fullName>
    </submittedName>
</protein>
<feature type="domain" description="2Fe-2S ferredoxin-type" evidence="1">
    <location>
        <begin position="2"/>
        <end position="95"/>
    </location>
</feature>
<keyword evidence="3" id="KW-1185">Reference proteome</keyword>
<dbReference type="KEGG" id="nik:F5I99_03110"/>
<name>A0A5J6LAL7_9GAMM</name>
<dbReference type="RefSeq" id="WP_151053602.1">
    <property type="nucleotide sequence ID" value="NZ_CP044222.1"/>
</dbReference>
<dbReference type="SUPFAM" id="SSF54292">
    <property type="entry name" value="2Fe-2S ferredoxin-like"/>
    <property type="match status" value="1"/>
</dbReference>
<dbReference type="CDD" id="cd00207">
    <property type="entry name" value="fer2"/>
    <property type="match status" value="1"/>
</dbReference>
<organism evidence="2 3">
    <name type="scientific">Nitrincola iocasae</name>
    <dbReference type="NCBI Taxonomy" id="2614693"/>
    <lineage>
        <taxon>Bacteria</taxon>
        <taxon>Pseudomonadati</taxon>
        <taxon>Pseudomonadota</taxon>
        <taxon>Gammaproteobacteria</taxon>
        <taxon>Oceanospirillales</taxon>
        <taxon>Oceanospirillaceae</taxon>
        <taxon>Nitrincola</taxon>
    </lineage>
</organism>
<dbReference type="InterPro" id="IPR006058">
    <property type="entry name" value="2Fe2S_fd_BS"/>
</dbReference>
<dbReference type="EMBL" id="CP044222">
    <property type="protein sequence ID" value="QEW05557.1"/>
    <property type="molecule type" value="Genomic_DNA"/>
</dbReference>
<reference evidence="2 3" key="1">
    <citation type="submission" date="2019-09" db="EMBL/GenBank/DDBJ databases">
        <title>Nitrincola iocasae sp. nov., a bacterium isolated from the sediment collected at a cold seep field in South China Sea.</title>
        <authorList>
            <person name="Zhang H."/>
            <person name="Wang H."/>
            <person name="Li C."/>
        </authorList>
    </citation>
    <scope>NUCLEOTIDE SEQUENCE [LARGE SCALE GENOMIC DNA]</scope>
    <source>
        <strain evidence="2 3">KXZD1103</strain>
    </source>
</reference>
<dbReference type="Pfam" id="PF00111">
    <property type="entry name" value="Fer2"/>
    <property type="match status" value="1"/>
</dbReference>
<dbReference type="InterPro" id="IPR036010">
    <property type="entry name" value="2Fe-2S_ferredoxin-like_sf"/>
</dbReference>
<dbReference type="Gene3D" id="3.10.20.30">
    <property type="match status" value="1"/>
</dbReference>
<evidence type="ECO:0000259" key="1">
    <source>
        <dbReference type="PROSITE" id="PS51085"/>
    </source>
</evidence>
<dbReference type="PROSITE" id="PS51085">
    <property type="entry name" value="2FE2S_FER_2"/>
    <property type="match status" value="1"/>
</dbReference>
<dbReference type="InterPro" id="IPR012675">
    <property type="entry name" value="Beta-grasp_dom_sf"/>
</dbReference>
<dbReference type="GO" id="GO:0051537">
    <property type="term" value="F:2 iron, 2 sulfur cluster binding"/>
    <property type="evidence" value="ECO:0007669"/>
    <property type="project" value="InterPro"/>
</dbReference>
<gene>
    <name evidence="2" type="ORF">F5I99_03110</name>
</gene>
<dbReference type="InterPro" id="IPR001041">
    <property type="entry name" value="2Fe-2S_ferredoxin-type"/>
</dbReference>
<sequence>MTEITLQLDDTPIVTLSAHTEKSLFDTLTDADILLRKACINGACGVCRCRLISGTIDYRGRHPYGLNDGEQADGWILPCIAFPKTDLKLMRLKPQAPK</sequence>
<proteinExistence type="predicted"/>